<reference evidence="3" key="1">
    <citation type="journal article" date="2020" name="mSystems">
        <title>Genome- and Community-Level Interaction Insights into Carbon Utilization and Element Cycling Functions of Hydrothermarchaeota in Hydrothermal Sediment.</title>
        <authorList>
            <person name="Zhou Z."/>
            <person name="Liu Y."/>
            <person name="Xu W."/>
            <person name="Pan J."/>
            <person name="Luo Z.H."/>
            <person name="Li M."/>
        </authorList>
    </citation>
    <scope>NUCLEOTIDE SEQUENCE [LARGE SCALE GENOMIC DNA]</scope>
    <source>
        <strain evidence="3">SpSt-16</strain>
    </source>
</reference>
<dbReference type="Gene3D" id="3.90.226.30">
    <property type="match status" value="1"/>
</dbReference>
<dbReference type="PANTHER" id="PTHR33171">
    <property type="entry name" value="LAR_N DOMAIN-CONTAINING PROTEIN"/>
    <property type="match status" value="1"/>
</dbReference>
<accession>A0A7C2VLF2</accession>
<protein>
    <submittedName>
        <fullName evidence="3">Nickel-dependent lactate racemase</fullName>
    </submittedName>
</protein>
<dbReference type="Pfam" id="PF21113">
    <property type="entry name" value="LarA_C"/>
    <property type="match status" value="1"/>
</dbReference>
<comment type="caution">
    <text evidence="3">The sequence shown here is derived from an EMBL/GenBank/DDBJ whole genome shotgun (WGS) entry which is preliminary data.</text>
</comment>
<dbReference type="InterPro" id="IPR048068">
    <property type="entry name" value="LarA-like"/>
</dbReference>
<dbReference type="PANTHER" id="PTHR33171:SF17">
    <property type="entry name" value="LARA-LIKE N-TERMINAL DOMAIN-CONTAINING PROTEIN"/>
    <property type="match status" value="1"/>
</dbReference>
<dbReference type="InterPro" id="IPR018657">
    <property type="entry name" value="LarA-like_N"/>
</dbReference>
<dbReference type="AlphaFoldDB" id="A0A7C2VLF2"/>
<dbReference type="GO" id="GO:0050043">
    <property type="term" value="F:lactate racemase activity"/>
    <property type="evidence" value="ECO:0007669"/>
    <property type="project" value="InterPro"/>
</dbReference>
<dbReference type="InterPro" id="IPR043166">
    <property type="entry name" value="LarA-like_C"/>
</dbReference>
<sequence length="392" mass="43858">MSEYEARILAEKSLKQPINTQSLHRLAAGKQKVVILITDKTRATPNKLLVKALLSELREAGVKKDNIEVLVATGLHKPHTRSEIEELVGAETSDEYNVDSHNSDEHDSMIYLGKTAYGTEVYVNKSVVSADLVIGVGLIEPHFFAGYSGGRKLILPGVSATKTVYQNHGYRMLSHPKADYGYLEGNPVHEDMVEASKLVRNYKFITHVLLDKEKRVFSVVSGGPYSAHEQGVRILDRYVKVHAPFEADLTIVTNGGYPLDRDLYQTVKGMVTASRVTRRNGYIIMLSECIDGVGHESFRELASMSRNPEDILRYIKENEPTRDQWEAQKLAQVLLKNKVILVTRNIKHEVLEEMNLTHASTFEEAFETACKSTSCNHIIAIPEGPYVIPVSP</sequence>
<name>A0A7C2VLF2_9CREN</name>
<dbReference type="InterPro" id="IPR047926">
    <property type="entry name" value="Ni_dep_LarA"/>
</dbReference>
<dbReference type="EMBL" id="DSGT01000006">
    <property type="protein sequence ID" value="HEW52960.1"/>
    <property type="molecule type" value="Genomic_DNA"/>
</dbReference>
<evidence type="ECO:0000259" key="2">
    <source>
        <dbReference type="Pfam" id="PF21113"/>
    </source>
</evidence>
<organism evidence="3">
    <name type="scientific">Ignisphaera aggregans</name>
    <dbReference type="NCBI Taxonomy" id="334771"/>
    <lineage>
        <taxon>Archaea</taxon>
        <taxon>Thermoproteota</taxon>
        <taxon>Thermoprotei</taxon>
        <taxon>Desulfurococcales</taxon>
        <taxon>Desulfurococcaceae</taxon>
        <taxon>Ignisphaera</taxon>
    </lineage>
</organism>
<feature type="domain" description="LarA-like N-terminal" evidence="1">
    <location>
        <begin position="11"/>
        <end position="179"/>
    </location>
</feature>
<dbReference type="NCBIfam" id="NF033504">
    <property type="entry name" value="Ni_dep_LarA"/>
    <property type="match status" value="1"/>
</dbReference>
<gene>
    <name evidence="3" type="primary">larA</name>
    <name evidence="3" type="ORF">ENO77_02140</name>
</gene>
<dbReference type="Gene3D" id="3.40.50.11440">
    <property type="match status" value="1"/>
</dbReference>
<evidence type="ECO:0000313" key="3">
    <source>
        <dbReference type="EMBL" id="HEW52960.1"/>
    </source>
</evidence>
<evidence type="ECO:0000259" key="1">
    <source>
        <dbReference type="Pfam" id="PF09861"/>
    </source>
</evidence>
<dbReference type="Pfam" id="PF09861">
    <property type="entry name" value="Lar_N"/>
    <property type="match status" value="1"/>
</dbReference>
<proteinExistence type="predicted"/>
<dbReference type="InterPro" id="IPR048520">
    <property type="entry name" value="LarA_C"/>
</dbReference>
<feature type="domain" description="Lactate racemase C-terminal" evidence="2">
    <location>
        <begin position="246"/>
        <end position="388"/>
    </location>
</feature>